<gene>
    <name evidence="10" type="ORF">G7084_04265</name>
</gene>
<dbReference type="PANTHER" id="PTHR43429">
    <property type="entry name" value="PYRIDINE NUCLEOTIDE-DISULFIDE OXIDOREDUCTASE DOMAIN-CONTAINING"/>
    <property type="match status" value="1"/>
</dbReference>
<evidence type="ECO:0000313" key="10">
    <source>
        <dbReference type="EMBL" id="QIL50593.1"/>
    </source>
</evidence>
<keyword evidence="7" id="KW-0676">Redox-active center</keyword>
<dbReference type="InterPro" id="IPR004099">
    <property type="entry name" value="Pyr_nucl-diS_OxRdtase_dimer"/>
</dbReference>
<dbReference type="Pfam" id="PF02852">
    <property type="entry name" value="Pyr_redox_dim"/>
    <property type="match status" value="1"/>
</dbReference>
<dbReference type="InterPro" id="IPR036188">
    <property type="entry name" value="FAD/NAD-bd_sf"/>
</dbReference>
<dbReference type="InterPro" id="IPR016156">
    <property type="entry name" value="FAD/NAD-linked_Rdtase_dimer_sf"/>
</dbReference>
<evidence type="ECO:0000256" key="3">
    <source>
        <dbReference type="ARBA" id="ARBA00022630"/>
    </source>
</evidence>
<evidence type="ECO:0000256" key="2">
    <source>
        <dbReference type="ARBA" id="ARBA00009130"/>
    </source>
</evidence>
<sequence length="444" mass="48455">MKVAIIGCTHAGIFSARGILETDPNAEITVFEKNDTVSFLSCGIALWVGDHVSDPEKMFYDSVEAMQHDGIEMKMKHEVTKVDLDDKTITYENLNNNQETTDQFDKIVVTTGSKPVMPPIPGIEGKNIYLCKNWDDAKAIKEASKDAKSAIVIGAGYIGAEIAEQFSVNGIKTTLIDGLDRVLAKNFDQDITDEVELEYQKHDVTLALGQMVKSFESHDGGVTVNTDKGSYEAEIVVLGIGFLPRTDLFTGQVKMIDNGAIIVDKYMQTSVKDVFAAGDSATVFYNPTQQDDYIPLATNAVRQGILVGKNILKPQVAYLGTQSTSAVELYGKAMASSGLNQQLAKSRGIDGIKTVTIEQDYRPDFMLTTTPVRATLVWDEKTRAVLGGSFYSEHDISQTANALSLAIQNKMTIDELALSDFLFQPNFSQPINFLGAVAMAAAKK</sequence>
<dbReference type="PRINTS" id="PR00411">
    <property type="entry name" value="PNDRDTASEI"/>
</dbReference>
<feature type="domain" description="FAD/NAD(P)-binding" evidence="9">
    <location>
        <begin position="1"/>
        <end position="304"/>
    </location>
</feature>
<evidence type="ECO:0000256" key="4">
    <source>
        <dbReference type="ARBA" id="ARBA00022827"/>
    </source>
</evidence>
<dbReference type="EMBL" id="CP049888">
    <property type="protein sequence ID" value="QIL50593.1"/>
    <property type="molecule type" value="Genomic_DNA"/>
</dbReference>
<dbReference type="InterPro" id="IPR050260">
    <property type="entry name" value="FAD-bd_OxRdtase"/>
</dbReference>
<evidence type="ECO:0000313" key="11">
    <source>
        <dbReference type="Proteomes" id="UP000500741"/>
    </source>
</evidence>
<evidence type="ECO:0000256" key="7">
    <source>
        <dbReference type="ARBA" id="ARBA00023284"/>
    </source>
</evidence>
<comment type="cofactor">
    <cofactor evidence="1">
        <name>FAD</name>
        <dbReference type="ChEBI" id="CHEBI:57692"/>
    </cofactor>
</comment>
<evidence type="ECO:0000256" key="1">
    <source>
        <dbReference type="ARBA" id="ARBA00001974"/>
    </source>
</evidence>
<dbReference type="Proteomes" id="UP000500741">
    <property type="component" value="Chromosome"/>
</dbReference>
<dbReference type="Pfam" id="PF07992">
    <property type="entry name" value="Pyr_redox_2"/>
    <property type="match status" value="1"/>
</dbReference>
<dbReference type="RefSeq" id="WP_166010349.1">
    <property type="nucleotide sequence ID" value="NZ_CP049888.1"/>
</dbReference>
<feature type="domain" description="Pyridine nucleotide-disulphide oxidoreductase dimerisation" evidence="8">
    <location>
        <begin position="334"/>
        <end position="429"/>
    </location>
</feature>
<dbReference type="Gene3D" id="3.50.50.60">
    <property type="entry name" value="FAD/NAD(P)-binding domain"/>
    <property type="match status" value="2"/>
</dbReference>
<proteinExistence type="inferred from homology"/>
<accession>A0A6G8B0D9</accession>
<organism evidence="10 11">
    <name type="scientific">Weissella coleopterorum</name>
    <dbReference type="NCBI Taxonomy" id="2714949"/>
    <lineage>
        <taxon>Bacteria</taxon>
        <taxon>Bacillati</taxon>
        <taxon>Bacillota</taxon>
        <taxon>Bacilli</taxon>
        <taxon>Lactobacillales</taxon>
        <taxon>Lactobacillaceae</taxon>
        <taxon>Weissella</taxon>
    </lineage>
</organism>
<dbReference type="KEGG" id="wco:G7084_04265"/>
<dbReference type="PANTHER" id="PTHR43429:SF1">
    <property type="entry name" value="NAD(P)H SULFUR OXIDOREDUCTASE (COA-DEPENDENT)"/>
    <property type="match status" value="1"/>
</dbReference>
<keyword evidence="3" id="KW-0285">Flavoprotein</keyword>
<evidence type="ECO:0000256" key="5">
    <source>
        <dbReference type="ARBA" id="ARBA00023002"/>
    </source>
</evidence>
<keyword evidence="11" id="KW-1185">Reference proteome</keyword>
<dbReference type="SUPFAM" id="SSF51905">
    <property type="entry name" value="FAD/NAD(P)-binding domain"/>
    <property type="match status" value="1"/>
</dbReference>
<name>A0A6G8B0D9_9LACO</name>
<dbReference type="PRINTS" id="PR00368">
    <property type="entry name" value="FADPNR"/>
</dbReference>
<keyword evidence="5" id="KW-0560">Oxidoreductase</keyword>
<comment type="similarity">
    <text evidence="2">Belongs to the class-III pyridine nucleotide-disulfide oxidoreductase family.</text>
</comment>
<dbReference type="GO" id="GO:0016491">
    <property type="term" value="F:oxidoreductase activity"/>
    <property type="evidence" value="ECO:0007669"/>
    <property type="project" value="UniProtKB-KW"/>
</dbReference>
<dbReference type="SUPFAM" id="SSF55424">
    <property type="entry name" value="FAD/NAD-linked reductases, dimerisation (C-terminal) domain"/>
    <property type="match status" value="1"/>
</dbReference>
<evidence type="ECO:0000259" key="8">
    <source>
        <dbReference type="Pfam" id="PF02852"/>
    </source>
</evidence>
<dbReference type="InterPro" id="IPR023753">
    <property type="entry name" value="FAD/NAD-binding_dom"/>
</dbReference>
<evidence type="ECO:0000259" key="9">
    <source>
        <dbReference type="Pfam" id="PF07992"/>
    </source>
</evidence>
<reference evidence="10 11" key="1">
    <citation type="submission" date="2020-03" db="EMBL/GenBank/DDBJ databases">
        <title>Weissella sp. nov., isolated from Cybister lewisianus.</title>
        <authorList>
            <person name="Hyun D.-W."/>
            <person name="Bae J.-W."/>
        </authorList>
    </citation>
    <scope>NUCLEOTIDE SEQUENCE [LARGE SCALE GENOMIC DNA]</scope>
    <source>
        <strain evidence="10 11">HDW19</strain>
    </source>
</reference>
<evidence type="ECO:0000256" key="6">
    <source>
        <dbReference type="ARBA" id="ARBA00023097"/>
    </source>
</evidence>
<dbReference type="Gene3D" id="3.30.390.30">
    <property type="match status" value="1"/>
</dbReference>
<protein>
    <submittedName>
        <fullName evidence="10">FAD-dependent oxidoreductase</fullName>
    </submittedName>
</protein>
<keyword evidence="4" id="KW-0274">FAD</keyword>
<dbReference type="AlphaFoldDB" id="A0A6G8B0D9"/>
<keyword evidence="6" id="KW-0558">Oxidation</keyword>